<dbReference type="EMBL" id="CP024699">
    <property type="protein sequence ID" value="ATV59201.1"/>
    <property type="molecule type" value="Genomic_DNA"/>
</dbReference>
<feature type="transmembrane region" description="Helical" evidence="1">
    <location>
        <begin position="5"/>
        <end position="20"/>
    </location>
</feature>
<feature type="transmembrane region" description="Helical" evidence="1">
    <location>
        <begin position="248"/>
        <end position="265"/>
    </location>
</feature>
<proteinExistence type="predicted"/>
<name>A0A2D3NUW9_9FUSO</name>
<dbReference type="AlphaFoldDB" id="A0A2D3NUW9"/>
<dbReference type="Proteomes" id="UP000230056">
    <property type="component" value="Chromosome"/>
</dbReference>
<organism evidence="2 3">
    <name type="scientific">Fusobacterium pseudoperiodonticum</name>
    <dbReference type="NCBI Taxonomy" id="2663009"/>
    <lineage>
        <taxon>Bacteria</taxon>
        <taxon>Fusobacteriati</taxon>
        <taxon>Fusobacteriota</taxon>
        <taxon>Fusobacteriia</taxon>
        <taxon>Fusobacteriales</taxon>
        <taxon>Fusobacteriaceae</taxon>
        <taxon>Fusobacterium</taxon>
    </lineage>
</organism>
<protein>
    <submittedName>
        <fullName evidence="2">Uncharacterized protein</fullName>
    </submittedName>
</protein>
<feature type="transmembrane region" description="Helical" evidence="1">
    <location>
        <begin position="78"/>
        <end position="101"/>
    </location>
</feature>
<feature type="transmembrane region" description="Helical" evidence="1">
    <location>
        <begin position="54"/>
        <end position="72"/>
    </location>
</feature>
<feature type="transmembrane region" description="Helical" evidence="1">
    <location>
        <begin position="220"/>
        <end position="241"/>
    </location>
</feature>
<feature type="transmembrane region" description="Helical" evidence="1">
    <location>
        <begin position="108"/>
        <end position="127"/>
    </location>
</feature>
<evidence type="ECO:0000313" key="3">
    <source>
        <dbReference type="Proteomes" id="UP000230056"/>
    </source>
</evidence>
<evidence type="ECO:0000256" key="1">
    <source>
        <dbReference type="SAM" id="Phobius"/>
    </source>
</evidence>
<feature type="transmembrane region" description="Helical" evidence="1">
    <location>
        <begin position="26"/>
        <end position="42"/>
    </location>
</feature>
<keyword evidence="1" id="KW-0812">Transmembrane</keyword>
<evidence type="ECO:0000313" key="2">
    <source>
        <dbReference type="EMBL" id="ATV59201.1"/>
    </source>
</evidence>
<sequence length="376" mass="45391">MLRVLFVIVNVIFISMILFVSNKETIFPSIFSFFSIQYIYILKQYIEEKSTEKIIRRESFILFILLLLLGVLQNEIILFILQNIMFLILIFSIFVELYYFFKKFQNFYLFYFLGVLNILLLLINRIIDLSKNVSPEVIISESTVTLTILYILYTFLDYKYKLKIFEKYYIEENYINEKKSSTIGMNIYIFLILFLSMIISGILMNWNIMKERFPYIVEKISYLNFLFNFSLLLSLSIFLLCKKRKIISYLKVIIYFLIVIVFYKYDIKYDLYENICIIFISNLLYEILLNYQETLMFKDDFIILLKYKNQKIKIKNSEKIKVIYLKGNLIINFLRFLNGKKQIYITDGNKEIYFGYFISPKKYKEILALLGKVHQE</sequence>
<reference evidence="2 3" key="1">
    <citation type="submission" date="2017-11" db="EMBL/GenBank/DDBJ databases">
        <title>Genome sequencing of Fusobacterium periodonticum KCOM 1261.</title>
        <authorList>
            <person name="Kook J.-K."/>
            <person name="Park S.-N."/>
            <person name="Lim Y.K."/>
        </authorList>
    </citation>
    <scope>NUCLEOTIDE SEQUENCE [LARGE SCALE GENOMIC DNA]</scope>
    <source>
        <strain evidence="2 3">KCOM 1261</strain>
    </source>
</reference>
<feature type="transmembrane region" description="Helical" evidence="1">
    <location>
        <begin position="187"/>
        <end position="208"/>
    </location>
</feature>
<gene>
    <name evidence="2" type="ORF">CTM72_05175</name>
</gene>
<feature type="transmembrane region" description="Helical" evidence="1">
    <location>
        <begin position="139"/>
        <end position="156"/>
    </location>
</feature>
<keyword evidence="1" id="KW-1133">Transmembrane helix</keyword>
<accession>A0A2D3NUW9</accession>
<dbReference type="RefSeq" id="WP_100024717.1">
    <property type="nucleotide sequence ID" value="NZ_CP024699.1"/>
</dbReference>
<keyword evidence="1" id="KW-0472">Membrane</keyword>